<dbReference type="InterPro" id="IPR000595">
    <property type="entry name" value="cNMP-bd_dom"/>
</dbReference>
<organism evidence="2 3">
    <name type="scientific">Microtus ochrogaster</name>
    <name type="common">Prairie vole</name>
    <dbReference type="NCBI Taxonomy" id="79684"/>
    <lineage>
        <taxon>Eukaryota</taxon>
        <taxon>Metazoa</taxon>
        <taxon>Chordata</taxon>
        <taxon>Craniata</taxon>
        <taxon>Vertebrata</taxon>
        <taxon>Euteleostomi</taxon>
        <taxon>Mammalia</taxon>
        <taxon>Eutheria</taxon>
        <taxon>Euarchontoglires</taxon>
        <taxon>Glires</taxon>
        <taxon>Rodentia</taxon>
        <taxon>Myomorpha</taxon>
        <taxon>Muroidea</taxon>
        <taxon>Cricetidae</taxon>
        <taxon>Arvicolinae</taxon>
        <taxon>Microtus</taxon>
    </lineage>
</organism>
<evidence type="ECO:0000313" key="2">
    <source>
        <dbReference type="Proteomes" id="UP000694915"/>
    </source>
</evidence>
<dbReference type="PROSITE" id="PS50042">
    <property type="entry name" value="CNMP_BINDING_3"/>
    <property type="match status" value="1"/>
</dbReference>
<protein>
    <submittedName>
        <fullName evidence="3">Cyclic nucleotide-binding domain-containing protein 1</fullName>
    </submittedName>
</protein>
<dbReference type="RefSeq" id="XP_005362398.1">
    <property type="nucleotide sequence ID" value="XM_005362341.2"/>
</dbReference>
<reference evidence="3" key="1">
    <citation type="submission" date="2025-08" db="UniProtKB">
        <authorList>
            <consortium name="RefSeq"/>
        </authorList>
    </citation>
    <scope>IDENTIFICATION</scope>
</reference>
<name>A0ABM0LAU2_MICOH</name>
<evidence type="ECO:0000313" key="3">
    <source>
        <dbReference type="RefSeq" id="XP_005362398.1"/>
    </source>
</evidence>
<keyword evidence="2" id="KW-1185">Reference proteome</keyword>
<proteinExistence type="predicted"/>
<dbReference type="Proteomes" id="UP000694915">
    <property type="component" value="Linkage group LG5"/>
</dbReference>
<dbReference type="InterPro" id="IPR014710">
    <property type="entry name" value="RmlC-like_jellyroll"/>
</dbReference>
<dbReference type="CDD" id="cd00038">
    <property type="entry name" value="CAP_ED"/>
    <property type="match status" value="2"/>
</dbReference>
<sequence>MPMNSLPTAILAHMVAINNVPPPPLRNIPGLKLTKTINYGQLNALCHIRGLQSSRHSSLNLTAHNTFIKQYPQIFLHEKKVFPKIFQEDEKRKCSGKTEEKKPQRDYSHNISVYVRQARGGPILHEEERVTLKFIQFLDILKKLPVHRTIHEQNIVWRMLKKIPLLSSQLSDEQLKILSRNVVSETWTKGSTVIGDDGLYIILKGLARPQVKVLRSLTDDEDSVISSISRESLVFDAQLKDSTMAEIYLPSPQLVLKKWNTFGSLEVTSETEVDKTLHSVVTEEDCEILKIPAKEFEKLKLEKVKRDNVQKLKLIRKCPFYENWPTLSIYELVSLSKWKIFPPGHVLVESGTVISFVGFINSGYCNIYRNVVGLVSLRLNKMKKVKKLVYMGKLREKQSFGEISILLQDPFTCTIITGGEVEMMIIEDKDILALDPVTKELMIQTAKPTFGHLTEEDVKNEYIQKVREREWKYFKKKTIKRILHSNGVLPGFGKWDHYWPSIPRNLKDTLVSY</sequence>
<dbReference type="InterPro" id="IPR018490">
    <property type="entry name" value="cNMP-bd_dom_sf"/>
</dbReference>
<dbReference type="PANTHER" id="PTHR23011">
    <property type="entry name" value="CYCLIC NUCLEOTIDE-BINDING DOMAIN CONTAINING PROTEIN"/>
    <property type="match status" value="1"/>
</dbReference>
<dbReference type="SUPFAM" id="SSF51206">
    <property type="entry name" value="cAMP-binding domain-like"/>
    <property type="match status" value="2"/>
</dbReference>
<evidence type="ECO:0000259" key="1">
    <source>
        <dbReference type="PROSITE" id="PS50042"/>
    </source>
</evidence>
<dbReference type="Gene3D" id="2.60.120.10">
    <property type="entry name" value="Jelly Rolls"/>
    <property type="match status" value="2"/>
</dbReference>
<accession>A0ABM0LAU2</accession>
<feature type="domain" description="Cyclic nucleotide-binding" evidence="1">
    <location>
        <begin position="320"/>
        <end position="427"/>
    </location>
</feature>
<gene>
    <name evidence="3" type="primary">Cnbd1</name>
</gene>
<dbReference type="PANTHER" id="PTHR23011:SF32">
    <property type="entry name" value="CYCLIC NUCLEOTIDE-BINDING DOMAIN-CONTAINING PROTEIN 1"/>
    <property type="match status" value="1"/>
</dbReference>
<dbReference type="GeneID" id="101980821"/>